<dbReference type="EMBL" id="PJQM01003116">
    <property type="protein sequence ID" value="RCH90689.1"/>
    <property type="molecule type" value="Genomic_DNA"/>
</dbReference>
<dbReference type="OrthoDB" id="2414509at2759"/>
<comment type="caution">
    <text evidence="2">The sequence shown here is derived from an EMBL/GenBank/DDBJ whole genome shotgun (WGS) entry which is preliminary data.</text>
</comment>
<dbReference type="AlphaFoldDB" id="A0A367JLE4"/>
<gene>
    <name evidence="2" type="ORF">CU098_005787</name>
</gene>
<accession>A0A367JLE4</accession>
<keyword evidence="3" id="KW-1185">Reference proteome</keyword>
<organism evidence="2 3">
    <name type="scientific">Rhizopus stolonifer</name>
    <name type="common">Rhizopus nigricans</name>
    <dbReference type="NCBI Taxonomy" id="4846"/>
    <lineage>
        <taxon>Eukaryota</taxon>
        <taxon>Fungi</taxon>
        <taxon>Fungi incertae sedis</taxon>
        <taxon>Mucoromycota</taxon>
        <taxon>Mucoromycotina</taxon>
        <taxon>Mucoromycetes</taxon>
        <taxon>Mucorales</taxon>
        <taxon>Mucorineae</taxon>
        <taxon>Rhizopodaceae</taxon>
        <taxon>Rhizopus</taxon>
    </lineage>
</organism>
<protein>
    <submittedName>
        <fullName evidence="2">Uncharacterized protein</fullName>
    </submittedName>
</protein>
<sequence length="133" mass="14414">MSQSINPSGVASSSSQRGSKTSPAQAKAIISYFEDNFDMFRAYISKKTHSAPSSGTIIRKPEVITQSTKGLVFRVLPKYKATAKQSRMTGFGLSLSEQNRGITTIKGKLEGLCSGFSDLATLLDERQNTYPIA</sequence>
<feature type="region of interest" description="Disordered" evidence="1">
    <location>
        <begin position="1"/>
        <end position="22"/>
    </location>
</feature>
<feature type="compositionally biased region" description="Low complexity" evidence="1">
    <location>
        <begin position="8"/>
        <end position="19"/>
    </location>
</feature>
<name>A0A367JLE4_RHIST</name>
<evidence type="ECO:0000313" key="3">
    <source>
        <dbReference type="Proteomes" id="UP000253551"/>
    </source>
</evidence>
<evidence type="ECO:0000313" key="2">
    <source>
        <dbReference type="EMBL" id="RCH90689.1"/>
    </source>
</evidence>
<proteinExistence type="predicted"/>
<dbReference type="Proteomes" id="UP000253551">
    <property type="component" value="Unassembled WGS sequence"/>
</dbReference>
<evidence type="ECO:0000256" key="1">
    <source>
        <dbReference type="SAM" id="MobiDB-lite"/>
    </source>
</evidence>
<reference evidence="2 3" key="1">
    <citation type="journal article" date="2018" name="G3 (Bethesda)">
        <title>Phylogenetic and Phylogenomic Definition of Rhizopus Species.</title>
        <authorList>
            <person name="Gryganskyi A.P."/>
            <person name="Golan J."/>
            <person name="Dolatabadi S."/>
            <person name="Mondo S."/>
            <person name="Robb S."/>
            <person name="Idnurm A."/>
            <person name="Muszewska A."/>
            <person name="Steczkiewicz K."/>
            <person name="Masonjones S."/>
            <person name="Liao H.L."/>
            <person name="Gajdeczka M.T."/>
            <person name="Anike F."/>
            <person name="Vuek A."/>
            <person name="Anishchenko I.M."/>
            <person name="Voigt K."/>
            <person name="de Hoog G.S."/>
            <person name="Smith M.E."/>
            <person name="Heitman J."/>
            <person name="Vilgalys R."/>
            <person name="Stajich J.E."/>
        </authorList>
    </citation>
    <scope>NUCLEOTIDE SEQUENCE [LARGE SCALE GENOMIC DNA]</scope>
    <source>
        <strain evidence="2 3">LSU 92-RS-03</strain>
    </source>
</reference>